<dbReference type="Proteomes" id="UP001596432">
    <property type="component" value="Unassembled WGS sequence"/>
</dbReference>
<dbReference type="InterPro" id="IPR001296">
    <property type="entry name" value="Glyco_trans_1"/>
</dbReference>
<dbReference type="SUPFAM" id="SSF53756">
    <property type="entry name" value="UDP-Glycosyltransferase/glycogen phosphorylase"/>
    <property type="match status" value="1"/>
</dbReference>
<evidence type="ECO:0000259" key="2">
    <source>
        <dbReference type="Pfam" id="PF00534"/>
    </source>
</evidence>
<keyword evidence="3" id="KW-0328">Glycosyltransferase</keyword>
<dbReference type="CDD" id="cd03801">
    <property type="entry name" value="GT4_PimA-like"/>
    <property type="match status" value="1"/>
</dbReference>
<dbReference type="Gene3D" id="3.40.50.2000">
    <property type="entry name" value="Glycogen Phosphorylase B"/>
    <property type="match status" value="2"/>
</dbReference>
<organism evidence="3 4">
    <name type="scientific">Halosimplex aquaticum</name>
    <dbReference type="NCBI Taxonomy" id="3026162"/>
    <lineage>
        <taxon>Archaea</taxon>
        <taxon>Methanobacteriati</taxon>
        <taxon>Methanobacteriota</taxon>
        <taxon>Stenosarchaea group</taxon>
        <taxon>Halobacteria</taxon>
        <taxon>Halobacteriales</taxon>
        <taxon>Haloarculaceae</taxon>
        <taxon>Halosimplex</taxon>
    </lineage>
</organism>
<protein>
    <submittedName>
        <fullName evidence="3">Glycosyltransferase family 4 protein</fullName>
        <ecNumber evidence="3">2.4.-.-</ecNumber>
    </submittedName>
</protein>
<dbReference type="EMBL" id="JBHTAS010000001">
    <property type="protein sequence ID" value="MFC7140575.1"/>
    <property type="molecule type" value="Genomic_DNA"/>
</dbReference>
<accession>A0ABD5Y5E0</accession>
<dbReference type="Pfam" id="PF00534">
    <property type="entry name" value="Glycos_transf_1"/>
    <property type="match status" value="1"/>
</dbReference>
<dbReference type="RefSeq" id="WP_274326130.1">
    <property type="nucleotide sequence ID" value="NZ_CP118158.1"/>
</dbReference>
<dbReference type="AlphaFoldDB" id="A0ABD5Y5E0"/>
<evidence type="ECO:0000256" key="1">
    <source>
        <dbReference type="SAM" id="MobiDB-lite"/>
    </source>
</evidence>
<name>A0ABD5Y5E0_9EURY</name>
<dbReference type="PANTHER" id="PTHR45947:SF3">
    <property type="entry name" value="SULFOQUINOVOSYL TRANSFERASE SQD2"/>
    <property type="match status" value="1"/>
</dbReference>
<reference evidence="3 4" key="1">
    <citation type="journal article" date="2019" name="Int. J. Syst. Evol. Microbiol.">
        <title>The Global Catalogue of Microorganisms (GCM) 10K type strain sequencing project: providing services to taxonomists for standard genome sequencing and annotation.</title>
        <authorList>
            <consortium name="The Broad Institute Genomics Platform"/>
            <consortium name="The Broad Institute Genome Sequencing Center for Infectious Disease"/>
            <person name="Wu L."/>
            <person name="Ma J."/>
        </authorList>
    </citation>
    <scope>NUCLEOTIDE SEQUENCE [LARGE SCALE GENOMIC DNA]</scope>
    <source>
        <strain evidence="3 4">XZYJT29</strain>
    </source>
</reference>
<keyword evidence="3" id="KW-0808">Transferase</keyword>
<evidence type="ECO:0000313" key="3">
    <source>
        <dbReference type="EMBL" id="MFC7140575.1"/>
    </source>
</evidence>
<proteinExistence type="predicted"/>
<evidence type="ECO:0000313" key="4">
    <source>
        <dbReference type="Proteomes" id="UP001596432"/>
    </source>
</evidence>
<dbReference type="InterPro" id="IPR050194">
    <property type="entry name" value="Glycosyltransferase_grp1"/>
</dbReference>
<dbReference type="GeneID" id="78820871"/>
<feature type="region of interest" description="Disordered" evidence="1">
    <location>
        <begin position="321"/>
        <end position="367"/>
    </location>
</feature>
<feature type="compositionally biased region" description="Basic and acidic residues" evidence="1">
    <location>
        <begin position="355"/>
        <end position="367"/>
    </location>
</feature>
<keyword evidence="4" id="KW-1185">Reference proteome</keyword>
<dbReference type="GO" id="GO:0016757">
    <property type="term" value="F:glycosyltransferase activity"/>
    <property type="evidence" value="ECO:0007669"/>
    <property type="project" value="UniProtKB-KW"/>
</dbReference>
<feature type="compositionally biased region" description="Basic and acidic residues" evidence="1">
    <location>
        <begin position="321"/>
        <end position="346"/>
    </location>
</feature>
<dbReference type="EC" id="2.4.-.-" evidence="3"/>
<feature type="domain" description="Glycosyl transferase family 1" evidence="2">
    <location>
        <begin position="178"/>
        <end position="333"/>
    </location>
</feature>
<gene>
    <name evidence="3" type="ORF">ACFQMA_12155</name>
</gene>
<comment type="caution">
    <text evidence="3">The sequence shown here is derived from an EMBL/GenBank/DDBJ whole genome shotgun (WGS) entry which is preliminary data.</text>
</comment>
<dbReference type="PANTHER" id="PTHR45947">
    <property type="entry name" value="SULFOQUINOVOSYL TRANSFERASE SQD2"/>
    <property type="match status" value="1"/>
</dbReference>
<sequence length="367" mass="41477">MSNTILALSDNRSEKTITPLERVSEETYCVDVSAIDGTLKRVHRIVSRSLPILHRKEIDAVLVAGNGFTAILAFLLSELFSLPLIYRLGGDPYQVEKGKLHDKREEGISEYLVYLIFYKITIFILERSTGVVVVSTKLKMDLEERVPVNDDQIKVVRVPLDESLLESNRTRSSDRTSVLTVTNLDFEEKFRGVKKSLDAVASVLEENPEVEYRVAGGGKYFSSLRRHVDSEYPSDVQARIDLLGYVDDVSREYHSSDVFLYLSYLDGYPNVVLEAMLCNLPVVTNADFGMKEQVTDGATGFLVDISDDGEIERRLTELIDDPEKREKMGKEGHSKVRTENSHERVGEQLMTAVDEIVREDRSSISKE</sequence>